<reference evidence="1" key="1">
    <citation type="journal article" date="2015" name="Nature">
        <title>Complex archaea that bridge the gap between prokaryotes and eukaryotes.</title>
        <authorList>
            <person name="Spang A."/>
            <person name="Saw J.H."/>
            <person name="Jorgensen S.L."/>
            <person name="Zaremba-Niedzwiedzka K."/>
            <person name="Martijn J."/>
            <person name="Lind A.E."/>
            <person name="van Eijk R."/>
            <person name="Schleper C."/>
            <person name="Guy L."/>
            <person name="Ettema T.J."/>
        </authorList>
    </citation>
    <scope>NUCLEOTIDE SEQUENCE</scope>
</reference>
<evidence type="ECO:0000313" key="1">
    <source>
        <dbReference type="EMBL" id="KKL98226.1"/>
    </source>
</evidence>
<dbReference type="AlphaFoldDB" id="A0A0F9H5G1"/>
<dbReference type="EMBL" id="LAZR01017971">
    <property type="protein sequence ID" value="KKL98226.1"/>
    <property type="molecule type" value="Genomic_DNA"/>
</dbReference>
<organism evidence="1">
    <name type="scientific">marine sediment metagenome</name>
    <dbReference type="NCBI Taxonomy" id="412755"/>
    <lineage>
        <taxon>unclassified sequences</taxon>
        <taxon>metagenomes</taxon>
        <taxon>ecological metagenomes</taxon>
    </lineage>
</organism>
<protein>
    <submittedName>
        <fullName evidence="1">Uncharacterized protein</fullName>
    </submittedName>
</protein>
<gene>
    <name evidence="1" type="ORF">LCGC14_1826560</name>
</gene>
<sequence length="64" mass="7334">MRKPSPNVQIVVNAIKKLARKHGVDVTRTAVRRWDKSMADKIRLLGLRDSLERDLAKVVERIGK</sequence>
<name>A0A0F9H5G1_9ZZZZ</name>
<accession>A0A0F9H5G1</accession>
<comment type="caution">
    <text evidence="1">The sequence shown here is derived from an EMBL/GenBank/DDBJ whole genome shotgun (WGS) entry which is preliminary data.</text>
</comment>
<proteinExistence type="predicted"/>